<organism evidence="1">
    <name type="scientific">uncultured Nocardioidaceae bacterium</name>
    <dbReference type="NCBI Taxonomy" id="253824"/>
    <lineage>
        <taxon>Bacteria</taxon>
        <taxon>Bacillati</taxon>
        <taxon>Actinomycetota</taxon>
        <taxon>Actinomycetes</taxon>
        <taxon>Propionibacteriales</taxon>
        <taxon>Nocardioidaceae</taxon>
        <taxon>environmental samples</taxon>
    </lineage>
</organism>
<dbReference type="EMBL" id="CADCUK010000007">
    <property type="protein sequence ID" value="CAA9360017.1"/>
    <property type="molecule type" value="Genomic_DNA"/>
</dbReference>
<reference evidence="1" key="1">
    <citation type="submission" date="2020-02" db="EMBL/GenBank/DDBJ databases">
        <authorList>
            <person name="Meier V. D."/>
        </authorList>
    </citation>
    <scope>NUCLEOTIDE SEQUENCE</scope>
    <source>
        <strain evidence="1">AVDCRST_MAG47</strain>
    </source>
</reference>
<proteinExistence type="predicted"/>
<dbReference type="AlphaFoldDB" id="A0A6J4MNH7"/>
<name>A0A6J4MNH7_9ACTN</name>
<sequence length="417" mass="44044">MTGDLPVSARGTESPAESWVQHLRAGGTTPWPRWVREAGASDGREAPPTAGTVAGVPGAAQLELLRRLNELGPVPHRADHVLGRPGPGRGPVHLALPLDPLGPPAPRREVLRVAAGVLADLAAQLPAPAQGRRRRRARRARPAEGVPAFVLEGPPITVAEVRARLAAAGMPEHRPRFSWLGARPDPGPDIAVVLVAPLDEALRQVWAARVQRGAGRAWSSFVAQWAGRGSLPPSAAVDRVAGYWADRLGDGNVHLVAISQPAADPAAVVARVLGRPVDAGPAEVPEVAPEEPVRLAPAVVDVLRRVNVVLPFVCPETDRAPRRTALVGLAREISAHPGPVDLPKQRRRWAGSTASRLVDALAETGCVRHGDFEALRATGPATDRRLGGGEVLDVMVRMIHRVDAELTGASRDGRGGR</sequence>
<protein>
    <submittedName>
        <fullName evidence="1">Uncharacterized protein</fullName>
    </submittedName>
</protein>
<gene>
    <name evidence="1" type="ORF">AVDCRST_MAG47-99</name>
</gene>
<evidence type="ECO:0000313" key="1">
    <source>
        <dbReference type="EMBL" id="CAA9360017.1"/>
    </source>
</evidence>
<accession>A0A6J4MNH7</accession>